<dbReference type="Proteomes" id="UP000218231">
    <property type="component" value="Unassembled WGS sequence"/>
</dbReference>
<reference evidence="7 8" key="1">
    <citation type="journal article" date="2017" name="Curr. Biol.">
        <title>Genome architecture and evolution of a unichromosomal asexual nematode.</title>
        <authorList>
            <person name="Fradin H."/>
            <person name="Zegar C."/>
            <person name="Gutwein M."/>
            <person name="Lucas J."/>
            <person name="Kovtun M."/>
            <person name="Corcoran D."/>
            <person name="Baugh L.R."/>
            <person name="Kiontke K."/>
            <person name="Gunsalus K."/>
            <person name="Fitch D.H."/>
            <person name="Piano F."/>
        </authorList>
    </citation>
    <scope>NUCLEOTIDE SEQUENCE [LARGE SCALE GENOMIC DNA]</scope>
    <source>
        <strain evidence="7">PF1309</strain>
    </source>
</reference>
<comment type="similarity">
    <text evidence="1">Belongs to the sigma-70 factor family. ECF subfamily.</text>
</comment>
<dbReference type="GO" id="GO:0016987">
    <property type="term" value="F:sigma factor activity"/>
    <property type="evidence" value="ECO:0007669"/>
    <property type="project" value="UniProtKB-KW"/>
</dbReference>
<evidence type="ECO:0000256" key="4">
    <source>
        <dbReference type="ARBA" id="ARBA00023163"/>
    </source>
</evidence>
<evidence type="ECO:0000313" key="8">
    <source>
        <dbReference type="Proteomes" id="UP000218231"/>
    </source>
</evidence>
<dbReference type="InterPro" id="IPR036388">
    <property type="entry name" value="WH-like_DNA-bd_sf"/>
</dbReference>
<evidence type="ECO:0000256" key="3">
    <source>
        <dbReference type="ARBA" id="ARBA00023082"/>
    </source>
</evidence>
<dbReference type="PANTHER" id="PTHR43133:SF63">
    <property type="entry name" value="RNA POLYMERASE SIGMA FACTOR FECI-RELATED"/>
    <property type="match status" value="1"/>
</dbReference>
<organism evidence="7 8">
    <name type="scientific">Diploscapter pachys</name>
    <dbReference type="NCBI Taxonomy" id="2018661"/>
    <lineage>
        <taxon>Eukaryota</taxon>
        <taxon>Metazoa</taxon>
        <taxon>Ecdysozoa</taxon>
        <taxon>Nematoda</taxon>
        <taxon>Chromadorea</taxon>
        <taxon>Rhabditida</taxon>
        <taxon>Rhabditina</taxon>
        <taxon>Rhabditomorpha</taxon>
        <taxon>Rhabditoidea</taxon>
        <taxon>Rhabditidae</taxon>
        <taxon>Diploscapter</taxon>
    </lineage>
</organism>
<protein>
    <recommendedName>
        <fullName evidence="9">RNA polymerase sigma factor 70 region 4 type 2 domain-containing protein</fullName>
    </recommendedName>
</protein>
<evidence type="ECO:0000259" key="6">
    <source>
        <dbReference type="Pfam" id="PF08281"/>
    </source>
</evidence>
<evidence type="ECO:0008006" key="9">
    <source>
        <dbReference type="Google" id="ProtNLM"/>
    </source>
</evidence>
<dbReference type="SUPFAM" id="SSF88946">
    <property type="entry name" value="Sigma2 domain of RNA polymerase sigma factors"/>
    <property type="match status" value="1"/>
</dbReference>
<keyword evidence="3" id="KW-0731">Sigma factor</keyword>
<dbReference type="AlphaFoldDB" id="A0A2A2JWH3"/>
<dbReference type="InterPro" id="IPR013325">
    <property type="entry name" value="RNA_pol_sigma_r2"/>
</dbReference>
<comment type="caution">
    <text evidence="7">The sequence shown here is derived from an EMBL/GenBank/DDBJ whole genome shotgun (WGS) entry which is preliminary data.</text>
</comment>
<dbReference type="InterPro" id="IPR013324">
    <property type="entry name" value="RNA_pol_sigma_r3/r4-like"/>
</dbReference>
<dbReference type="Pfam" id="PF04542">
    <property type="entry name" value="Sigma70_r2"/>
    <property type="match status" value="1"/>
</dbReference>
<dbReference type="EMBL" id="LIAE01010169">
    <property type="protein sequence ID" value="PAV66041.1"/>
    <property type="molecule type" value="Genomic_DNA"/>
</dbReference>
<dbReference type="InterPro" id="IPR013249">
    <property type="entry name" value="RNA_pol_sigma70_r4_t2"/>
</dbReference>
<sequence>MIPSAVAVSGGAVRHRATGLHSVAGAAKNGAIAADHGGPCPSRHNRNEDGIGLLPNSGLLHVYTSLRPEVLRFLTARLGEPALAEDAMQELWLRLESGATGPIANPRAYLYRAAQNVALDMIRTRRRRVVRDGAWAVERGGAGGEPVDPTPAVDQQMVEREETARLAAAIAALPEAAGRAFRMHKFDGLSHAEIAARLGISRSGVEKHIAVAMVHLRRALKD</sequence>
<dbReference type="GO" id="GO:0003677">
    <property type="term" value="F:DNA binding"/>
    <property type="evidence" value="ECO:0007669"/>
    <property type="project" value="InterPro"/>
</dbReference>
<evidence type="ECO:0000313" key="7">
    <source>
        <dbReference type="EMBL" id="PAV66041.1"/>
    </source>
</evidence>
<evidence type="ECO:0000256" key="1">
    <source>
        <dbReference type="ARBA" id="ARBA00010641"/>
    </source>
</evidence>
<proteinExistence type="inferred from homology"/>
<dbReference type="GO" id="GO:0006352">
    <property type="term" value="P:DNA-templated transcription initiation"/>
    <property type="evidence" value="ECO:0007669"/>
    <property type="project" value="InterPro"/>
</dbReference>
<keyword evidence="2" id="KW-0805">Transcription regulation</keyword>
<dbReference type="PANTHER" id="PTHR43133">
    <property type="entry name" value="RNA POLYMERASE ECF-TYPE SIGMA FACTO"/>
    <property type="match status" value="1"/>
</dbReference>
<evidence type="ECO:0000256" key="2">
    <source>
        <dbReference type="ARBA" id="ARBA00023015"/>
    </source>
</evidence>
<keyword evidence="8" id="KW-1185">Reference proteome</keyword>
<accession>A0A2A2JWH3</accession>
<dbReference type="InterPro" id="IPR014284">
    <property type="entry name" value="RNA_pol_sigma-70_dom"/>
</dbReference>
<dbReference type="InterPro" id="IPR039425">
    <property type="entry name" value="RNA_pol_sigma-70-like"/>
</dbReference>
<dbReference type="SUPFAM" id="SSF88659">
    <property type="entry name" value="Sigma3 and sigma4 domains of RNA polymerase sigma factors"/>
    <property type="match status" value="1"/>
</dbReference>
<keyword evidence="4" id="KW-0804">Transcription</keyword>
<dbReference type="InterPro" id="IPR007627">
    <property type="entry name" value="RNA_pol_sigma70_r2"/>
</dbReference>
<feature type="domain" description="RNA polymerase sigma-70 region 2" evidence="5">
    <location>
        <begin position="63"/>
        <end position="128"/>
    </location>
</feature>
<evidence type="ECO:0000259" key="5">
    <source>
        <dbReference type="Pfam" id="PF04542"/>
    </source>
</evidence>
<feature type="domain" description="RNA polymerase sigma factor 70 region 4 type 2" evidence="6">
    <location>
        <begin position="165"/>
        <end position="216"/>
    </location>
</feature>
<dbReference type="OrthoDB" id="10615081at2759"/>
<dbReference type="Gene3D" id="1.10.10.10">
    <property type="entry name" value="Winged helix-like DNA-binding domain superfamily/Winged helix DNA-binding domain"/>
    <property type="match status" value="1"/>
</dbReference>
<dbReference type="Gene3D" id="1.10.1740.10">
    <property type="match status" value="1"/>
</dbReference>
<gene>
    <name evidence="7" type="ORF">WR25_16209</name>
</gene>
<dbReference type="NCBIfam" id="TIGR02937">
    <property type="entry name" value="sigma70-ECF"/>
    <property type="match status" value="1"/>
</dbReference>
<name>A0A2A2JWH3_9BILA</name>
<dbReference type="Pfam" id="PF08281">
    <property type="entry name" value="Sigma70_r4_2"/>
    <property type="match status" value="1"/>
</dbReference>